<dbReference type="Proteomes" id="UP000255367">
    <property type="component" value="Unassembled WGS sequence"/>
</dbReference>
<dbReference type="NCBIfam" id="TIGR00741">
    <property type="entry name" value="yfiA"/>
    <property type="match status" value="1"/>
</dbReference>
<comment type="subcellular location">
    <subcellularLocation>
        <location evidence="3">Cytoplasm</location>
    </subcellularLocation>
</comment>
<dbReference type="GO" id="GO:0043024">
    <property type="term" value="F:ribosomal small subunit binding"/>
    <property type="evidence" value="ECO:0007669"/>
    <property type="project" value="TreeGrafter"/>
</dbReference>
<keyword evidence="2 3" id="KW-0810">Translation regulation</keyword>
<dbReference type="HAMAP" id="MF_00839">
    <property type="entry name" value="HPF"/>
    <property type="match status" value="1"/>
</dbReference>
<keyword evidence="6" id="KW-1185">Reference proteome</keyword>
<sequence length="176" mass="20392">MKVTVRGKNLEVTAALREYLEKRVDKLARYFDAPFDVQAVLSVEKENRVVELTCFVEGVVLRGVASNTDMYAAIDLVVDKIVRQIHKYKTRLARRFKKEAGFKPDAYVPEVPVQEEEISVVRRKHFAVRPMNVEEAIMQMNLVGHDFFMFYNAETEVMNVVYRRKNGSYGLIEPEV</sequence>
<evidence type="ECO:0000256" key="2">
    <source>
        <dbReference type="ARBA" id="ARBA00022845"/>
    </source>
</evidence>
<dbReference type="PANTHER" id="PTHR33231">
    <property type="entry name" value="30S RIBOSOMAL PROTEIN"/>
    <property type="match status" value="1"/>
</dbReference>
<dbReference type="Gene3D" id="3.30.505.50">
    <property type="entry name" value="Sigma 54 modulation/S30EA ribosomal protein, C-terminal domain"/>
    <property type="match status" value="1"/>
</dbReference>
<dbReference type="InterPro" id="IPR003489">
    <property type="entry name" value="RHF/RaiA"/>
</dbReference>
<gene>
    <name evidence="5" type="primary">yvyD</name>
    <name evidence="3" type="synonym">hpf</name>
    <name evidence="5" type="ORF">NCTC12020_00308</name>
</gene>
<evidence type="ECO:0000313" key="6">
    <source>
        <dbReference type="Proteomes" id="UP000255367"/>
    </source>
</evidence>
<dbReference type="Pfam" id="PF16321">
    <property type="entry name" value="Ribosom_S30AE_C"/>
    <property type="match status" value="1"/>
</dbReference>
<evidence type="ECO:0000313" key="5">
    <source>
        <dbReference type="EMBL" id="SUP40489.1"/>
    </source>
</evidence>
<comment type="function">
    <text evidence="3">Required for dimerization of active 70S ribosomes into 100S ribosomes in stationary phase; 100S ribosomes are translationally inactive and sometimes present during exponential growth.</text>
</comment>
<keyword evidence="1 3" id="KW-0963">Cytoplasm</keyword>
<dbReference type="GO" id="GO:0022627">
    <property type="term" value="C:cytosolic small ribosomal subunit"/>
    <property type="evidence" value="ECO:0007669"/>
    <property type="project" value="TreeGrafter"/>
</dbReference>
<comment type="subunit">
    <text evidence="3">Interacts with 100S ribosomes.</text>
</comment>
<organism evidence="5 6">
    <name type="scientific">Veillonella criceti</name>
    <dbReference type="NCBI Taxonomy" id="103891"/>
    <lineage>
        <taxon>Bacteria</taxon>
        <taxon>Bacillati</taxon>
        <taxon>Bacillota</taxon>
        <taxon>Negativicutes</taxon>
        <taxon>Veillonellales</taxon>
        <taxon>Veillonellaceae</taxon>
        <taxon>Veillonella</taxon>
    </lineage>
</organism>
<dbReference type="InterPro" id="IPR050574">
    <property type="entry name" value="HPF/YfiA_ribosome-assoc"/>
</dbReference>
<evidence type="ECO:0000256" key="3">
    <source>
        <dbReference type="HAMAP-Rule" id="MF_00839"/>
    </source>
</evidence>
<dbReference type="FunFam" id="3.30.505.50:FF:000001">
    <property type="entry name" value="Ribosome hibernation promoting factor"/>
    <property type="match status" value="1"/>
</dbReference>
<dbReference type="InterPro" id="IPR036567">
    <property type="entry name" value="RHF-like"/>
</dbReference>
<dbReference type="RefSeq" id="WP_115309571.1">
    <property type="nucleotide sequence ID" value="NZ_UHIO01000001.1"/>
</dbReference>
<dbReference type="PANTHER" id="PTHR33231:SF1">
    <property type="entry name" value="30S RIBOSOMAL PROTEIN"/>
    <property type="match status" value="1"/>
</dbReference>
<accession>A0A380NH14</accession>
<dbReference type="Gene3D" id="3.30.160.100">
    <property type="entry name" value="Ribosome hibernation promotion factor-like"/>
    <property type="match status" value="1"/>
</dbReference>
<evidence type="ECO:0000259" key="4">
    <source>
        <dbReference type="Pfam" id="PF16321"/>
    </source>
</evidence>
<protein>
    <recommendedName>
        <fullName evidence="3">Ribosome hibernation promoting factor</fullName>
        <shortName evidence="3">HPF</shortName>
    </recommendedName>
</protein>
<dbReference type="GO" id="GO:0045900">
    <property type="term" value="P:negative regulation of translational elongation"/>
    <property type="evidence" value="ECO:0007669"/>
    <property type="project" value="TreeGrafter"/>
</dbReference>
<dbReference type="AlphaFoldDB" id="A0A380NH14"/>
<name>A0A380NH14_9FIRM</name>
<dbReference type="EMBL" id="UHIO01000001">
    <property type="protein sequence ID" value="SUP40489.1"/>
    <property type="molecule type" value="Genomic_DNA"/>
</dbReference>
<dbReference type="CDD" id="cd00552">
    <property type="entry name" value="RaiA"/>
    <property type="match status" value="1"/>
</dbReference>
<dbReference type="OrthoDB" id="9794975at2"/>
<reference evidence="5 6" key="1">
    <citation type="submission" date="2018-06" db="EMBL/GenBank/DDBJ databases">
        <authorList>
            <consortium name="Pathogen Informatics"/>
            <person name="Doyle S."/>
        </authorList>
    </citation>
    <scope>NUCLEOTIDE SEQUENCE [LARGE SCALE GENOMIC DNA]</scope>
    <source>
        <strain evidence="5 6">NCTC12020</strain>
    </source>
</reference>
<dbReference type="Pfam" id="PF02482">
    <property type="entry name" value="Ribosomal_S30AE"/>
    <property type="match status" value="1"/>
</dbReference>
<dbReference type="InterPro" id="IPR032528">
    <property type="entry name" value="Ribosom_S30AE_C"/>
</dbReference>
<proteinExistence type="inferred from homology"/>
<dbReference type="SUPFAM" id="SSF69754">
    <property type="entry name" value="Ribosome binding protein Y (YfiA homologue)"/>
    <property type="match status" value="1"/>
</dbReference>
<dbReference type="InterPro" id="IPR034694">
    <property type="entry name" value="HPF_long/plastid"/>
</dbReference>
<comment type="similarity">
    <text evidence="3">Belongs to the HPF/YfiA ribosome-associated protein family. Long HPF subfamily.</text>
</comment>
<evidence type="ECO:0000256" key="1">
    <source>
        <dbReference type="ARBA" id="ARBA00022490"/>
    </source>
</evidence>
<feature type="domain" description="Sigma 54 modulation/S30EA ribosomal protein C-terminal" evidence="4">
    <location>
        <begin position="116"/>
        <end position="171"/>
    </location>
</feature>
<dbReference type="InterPro" id="IPR038416">
    <property type="entry name" value="Ribosom_S30AE_C_sf"/>
</dbReference>